<dbReference type="AlphaFoldDB" id="A0A177BDA7"/>
<comment type="caution">
    <text evidence="1">The sequence shown here is derived from an EMBL/GenBank/DDBJ whole genome shotgun (WGS) entry which is preliminary data.</text>
</comment>
<dbReference type="EMBL" id="LWCA01000045">
    <property type="protein sequence ID" value="OAF71511.1"/>
    <property type="molecule type" value="Genomic_DNA"/>
</dbReference>
<dbReference type="PANTHER" id="PTHR11439">
    <property type="entry name" value="GAG-POL-RELATED RETROTRANSPOSON"/>
    <property type="match status" value="1"/>
</dbReference>
<dbReference type="OrthoDB" id="10058715at2759"/>
<keyword evidence="2" id="KW-1185">Reference proteome</keyword>
<sequence>MNREKVNLNRLNKCRSKSYRMTTEKCLTDLSRLPQNRTQLNSQRTIGQCSSSSIDDNNLMIEDFNFSVFELIEPHSDDLLDEDYTFNQVDTISAKQSALIYIITSSRKMNTSKNYLLSFKLKFCLHFDDKRKIEKLAVCISEENYGRLIALRSLIDWQSKLQTICAHSTAKSEYIAIDSAVRKVIWFRPLLKELSLTQNEPSVIFEDNTACIVIAKGQGKFEASKHIELRYHYIREKVADPSIRME</sequence>
<name>A0A177BDA7_9BILA</name>
<evidence type="ECO:0000313" key="1">
    <source>
        <dbReference type="EMBL" id="OAF71511.1"/>
    </source>
</evidence>
<evidence type="ECO:0000313" key="2">
    <source>
        <dbReference type="Proteomes" id="UP000078046"/>
    </source>
</evidence>
<dbReference type="PANTHER" id="PTHR11439:SF483">
    <property type="entry name" value="PEPTIDE SYNTHASE GLIP-LIKE, PUTATIVE (AFU_ORTHOLOGUE AFUA_3G12920)-RELATED"/>
    <property type="match status" value="1"/>
</dbReference>
<dbReference type="CDD" id="cd09272">
    <property type="entry name" value="RNase_HI_RT_Ty1"/>
    <property type="match status" value="1"/>
</dbReference>
<dbReference type="Proteomes" id="UP000078046">
    <property type="component" value="Unassembled WGS sequence"/>
</dbReference>
<proteinExistence type="predicted"/>
<protein>
    <recommendedName>
        <fullName evidence="3">Reverse transcriptase Ty1/copia-type domain-containing protein</fullName>
    </recommendedName>
</protein>
<reference evidence="1 2" key="1">
    <citation type="submission" date="2016-04" db="EMBL/GenBank/DDBJ databases">
        <title>The genome of Intoshia linei affirms orthonectids as highly simplified spiralians.</title>
        <authorList>
            <person name="Mikhailov K.V."/>
            <person name="Slusarev G.S."/>
            <person name="Nikitin M.A."/>
            <person name="Logacheva M.D."/>
            <person name="Penin A."/>
            <person name="Aleoshin V."/>
            <person name="Panchin Y.V."/>
        </authorList>
    </citation>
    <scope>NUCLEOTIDE SEQUENCE [LARGE SCALE GENOMIC DNA]</scope>
    <source>
        <strain evidence="1">Intl2013</strain>
        <tissue evidence="1">Whole animal</tissue>
    </source>
</reference>
<gene>
    <name evidence="1" type="ORF">A3Q56_00671</name>
</gene>
<evidence type="ECO:0008006" key="3">
    <source>
        <dbReference type="Google" id="ProtNLM"/>
    </source>
</evidence>
<accession>A0A177BDA7</accession>
<organism evidence="1 2">
    <name type="scientific">Intoshia linei</name>
    <dbReference type="NCBI Taxonomy" id="1819745"/>
    <lineage>
        <taxon>Eukaryota</taxon>
        <taxon>Metazoa</taxon>
        <taxon>Spiralia</taxon>
        <taxon>Lophotrochozoa</taxon>
        <taxon>Mesozoa</taxon>
        <taxon>Orthonectida</taxon>
        <taxon>Rhopaluridae</taxon>
        <taxon>Intoshia</taxon>
    </lineage>
</organism>